<dbReference type="Proteomes" id="UP000215459">
    <property type="component" value="Unassembled WGS sequence"/>
</dbReference>
<evidence type="ECO:0000256" key="2">
    <source>
        <dbReference type="ARBA" id="ARBA00023315"/>
    </source>
</evidence>
<organism evidence="4 5">
    <name type="scientific">Paludifilum halophilum</name>
    <dbReference type="NCBI Taxonomy" id="1642702"/>
    <lineage>
        <taxon>Bacteria</taxon>
        <taxon>Bacillati</taxon>
        <taxon>Bacillota</taxon>
        <taxon>Bacilli</taxon>
        <taxon>Bacillales</taxon>
        <taxon>Thermoactinomycetaceae</taxon>
        <taxon>Paludifilum</taxon>
    </lineage>
</organism>
<dbReference type="CDD" id="cd04301">
    <property type="entry name" value="NAT_SF"/>
    <property type="match status" value="1"/>
</dbReference>
<keyword evidence="5" id="KW-1185">Reference proteome</keyword>
<name>A0A235B4T1_9BACL</name>
<dbReference type="Pfam" id="PF00583">
    <property type="entry name" value="Acetyltransf_1"/>
    <property type="match status" value="1"/>
</dbReference>
<dbReference type="OrthoDB" id="9805924at2"/>
<accession>A0A235B4T1</accession>
<dbReference type="AlphaFoldDB" id="A0A235B4T1"/>
<dbReference type="InterPro" id="IPR050680">
    <property type="entry name" value="YpeA/RimI_acetyltransf"/>
</dbReference>
<dbReference type="PANTHER" id="PTHR43420">
    <property type="entry name" value="ACETYLTRANSFERASE"/>
    <property type="match status" value="1"/>
</dbReference>
<comment type="caution">
    <text evidence="4">The sequence shown here is derived from an EMBL/GenBank/DDBJ whole genome shotgun (WGS) entry which is preliminary data.</text>
</comment>
<proteinExistence type="predicted"/>
<protein>
    <submittedName>
        <fullName evidence="4">GNAT family N-acetyltransferase</fullName>
    </submittedName>
</protein>
<dbReference type="EMBL" id="NOWF01000006">
    <property type="protein sequence ID" value="OYD07318.1"/>
    <property type="molecule type" value="Genomic_DNA"/>
</dbReference>
<keyword evidence="2" id="KW-0012">Acyltransferase</keyword>
<dbReference type="RefSeq" id="WP_094264554.1">
    <property type="nucleotide sequence ID" value="NZ_NOWF01000006.1"/>
</dbReference>
<reference evidence="4 5" key="1">
    <citation type="submission" date="2017-07" db="EMBL/GenBank/DDBJ databases">
        <title>The genome sequence of Paludifilum halophilum highlights mechanisms for microbial adaptation to high salt environemnts.</title>
        <authorList>
            <person name="Belbahri L."/>
        </authorList>
    </citation>
    <scope>NUCLEOTIDE SEQUENCE [LARGE SCALE GENOMIC DNA]</scope>
    <source>
        <strain evidence="4 5">DSM 102817</strain>
    </source>
</reference>
<sequence length="145" mass="17394">MDHSDVRIVELTTEAEWRRAYPVMSELRPYLEEEGYLRLLREMRKEGYRLFALLEGDEIAAVAGVTVWTTFYYGRHVFVYDLVTQSDRRSRGYGRKLLNHVERWAEERGCERVALSSNQARKEAHRFYEEKMGYRKPSYQFVKEL</sequence>
<dbReference type="GO" id="GO:0016747">
    <property type="term" value="F:acyltransferase activity, transferring groups other than amino-acyl groups"/>
    <property type="evidence" value="ECO:0007669"/>
    <property type="project" value="InterPro"/>
</dbReference>
<feature type="domain" description="N-acetyltransferase" evidence="3">
    <location>
        <begin position="6"/>
        <end position="145"/>
    </location>
</feature>
<dbReference type="SUPFAM" id="SSF55729">
    <property type="entry name" value="Acyl-CoA N-acyltransferases (Nat)"/>
    <property type="match status" value="1"/>
</dbReference>
<dbReference type="InterPro" id="IPR000182">
    <property type="entry name" value="GNAT_dom"/>
</dbReference>
<evidence type="ECO:0000259" key="3">
    <source>
        <dbReference type="PROSITE" id="PS51186"/>
    </source>
</evidence>
<dbReference type="Gene3D" id="3.40.630.30">
    <property type="match status" value="1"/>
</dbReference>
<keyword evidence="1 4" id="KW-0808">Transferase</keyword>
<dbReference type="InterPro" id="IPR016181">
    <property type="entry name" value="Acyl_CoA_acyltransferase"/>
</dbReference>
<evidence type="ECO:0000313" key="4">
    <source>
        <dbReference type="EMBL" id="OYD07318.1"/>
    </source>
</evidence>
<evidence type="ECO:0000313" key="5">
    <source>
        <dbReference type="Proteomes" id="UP000215459"/>
    </source>
</evidence>
<dbReference type="PROSITE" id="PS51186">
    <property type="entry name" value="GNAT"/>
    <property type="match status" value="1"/>
</dbReference>
<gene>
    <name evidence="4" type="ORF">CHM34_10400</name>
</gene>
<evidence type="ECO:0000256" key="1">
    <source>
        <dbReference type="ARBA" id="ARBA00022679"/>
    </source>
</evidence>